<protein>
    <submittedName>
        <fullName evidence="1">Uncharacterized protein</fullName>
    </submittedName>
</protein>
<gene>
    <name evidence="1" type="ORF">HPB47_008115</name>
</gene>
<evidence type="ECO:0000313" key="1">
    <source>
        <dbReference type="EMBL" id="KAG0414744.1"/>
    </source>
</evidence>
<name>A0AC60P5L7_IXOPE</name>
<sequence length="629" mass="69171">MVRLECHLCFNYECLNNNAVPRSLHCKTLVDTPYGGTLARNFSRNCLKARIQDNNCNKYSKMEDKIPVPRWKKALKPILATATPLILLPIPLSIGTDASWVAFVTLWMGIFYVVEPVPLSVTSLLPIVVLPFLGLLSTEEVASFYLNNTGLLFMASLMIATAIESSDLHERLAFKCLLTVGTSEGRVLLGLMSITVFMSMWMPNTAVATIMGPMVIALSAKMVMPSYHQVPTNDYVKQNGDAGGDHFEVSIAGDASGALIKKNRDLLKRIMLLSVAYSSNIGGTGSIIGSSTNILFKGILDELFPHSTELTSATWMLYNVPPMILCTAIGWIYLQLVMRYCRKSESSIEAERDIRRDIQQQYERLGAISFAEYTVLALLGTLILVLFFYKPQFMTGWGDLFQYGTKIKSSSPALAICFLLFVLPKNPRNMHCSEPLVSFKEFSMKMPWGIVILFGGCLSIAEASKRSGLSTIVIQTLHGLRDLPPGMVLVLLCFCGCFLTEIVSTYVVTGILTPIISELAVAMRVHPLYFLMPVKASCLFAFMLPIATGANAILCDMGRLRTVDMMKMGFVMNVCCVLVHLATVHAIGPLVFDLHTFPAWAARDFGLGTSAALNASSQVLNSTLAEMTT</sequence>
<reference evidence="1 2" key="1">
    <citation type="journal article" date="2020" name="Cell">
        <title>Large-Scale Comparative Analyses of Tick Genomes Elucidate Their Genetic Diversity and Vector Capacities.</title>
        <authorList>
            <consortium name="Tick Genome and Microbiome Consortium (TIGMIC)"/>
            <person name="Jia N."/>
            <person name="Wang J."/>
            <person name="Shi W."/>
            <person name="Du L."/>
            <person name="Sun Y."/>
            <person name="Zhan W."/>
            <person name="Jiang J.F."/>
            <person name="Wang Q."/>
            <person name="Zhang B."/>
            <person name="Ji P."/>
            <person name="Bell-Sakyi L."/>
            <person name="Cui X.M."/>
            <person name="Yuan T.T."/>
            <person name="Jiang B.G."/>
            <person name="Yang W.F."/>
            <person name="Lam T.T."/>
            <person name="Chang Q.C."/>
            <person name="Ding S.J."/>
            <person name="Wang X.J."/>
            <person name="Zhu J.G."/>
            <person name="Ruan X.D."/>
            <person name="Zhao L."/>
            <person name="Wei J.T."/>
            <person name="Ye R.Z."/>
            <person name="Que T.C."/>
            <person name="Du C.H."/>
            <person name="Zhou Y.H."/>
            <person name="Cheng J.X."/>
            <person name="Dai P.F."/>
            <person name="Guo W.B."/>
            <person name="Han X.H."/>
            <person name="Huang E.J."/>
            <person name="Li L.F."/>
            <person name="Wei W."/>
            <person name="Gao Y.C."/>
            <person name="Liu J.Z."/>
            <person name="Shao H.Z."/>
            <person name="Wang X."/>
            <person name="Wang C.C."/>
            <person name="Yang T.C."/>
            <person name="Huo Q.B."/>
            <person name="Li W."/>
            <person name="Chen H.Y."/>
            <person name="Chen S.E."/>
            <person name="Zhou L.G."/>
            <person name="Ni X.B."/>
            <person name="Tian J.H."/>
            <person name="Sheng Y."/>
            <person name="Liu T."/>
            <person name="Pan Y.S."/>
            <person name="Xia L.Y."/>
            <person name="Li J."/>
            <person name="Zhao F."/>
            <person name="Cao W.C."/>
        </authorList>
    </citation>
    <scope>NUCLEOTIDE SEQUENCE [LARGE SCALE GENOMIC DNA]</scope>
    <source>
        <strain evidence="1">Iper-2018</strain>
    </source>
</reference>
<comment type="caution">
    <text evidence="1">The sequence shown here is derived from an EMBL/GenBank/DDBJ whole genome shotgun (WGS) entry which is preliminary data.</text>
</comment>
<accession>A0AC60P5L7</accession>
<organism evidence="1 2">
    <name type="scientific">Ixodes persulcatus</name>
    <name type="common">Taiga tick</name>
    <dbReference type="NCBI Taxonomy" id="34615"/>
    <lineage>
        <taxon>Eukaryota</taxon>
        <taxon>Metazoa</taxon>
        <taxon>Ecdysozoa</taxon>
        <taxon>Arthropoda</taxon>
        <taxon>Chelicerata</taxon>
        <taxon>Arachnida</taxon>
        <taxon>Acari</taxon>
        <taxon>Parasitiformes</taxon>
        <taxon>Ixodida</taxon>
        <taxon>Ixodoidea</taxon>
        <taxon>Ixodidae</taxon>
        <taxon>Ixodinae</taxon>
        <taxon>Ixodes</taxon>
    </lineage>
</organism>
<keyword evidence="2" id="KW-1185">Reference proteome</keyword>
<evidence type="ECO:0000313" key="2">
    <source>
        <dbReference type="Proteomes" id="UP000805193"/>
    </source>
</evidence>
<dbReference type="Proteomes" id="UP000805193">
    <property type="component" value="Unassembled WGS sequence"/>
</dbReference>
<dbReference type="EMBL" id="JABSTQ010011152">
    <property type="protein sequence ID" value="KAG0414744.1"/>
    <property type="molecule type" value="Genomic_DNA"/>
</dbReference>
<proteinExistence type="predicted"/>